<dbReference type="InterPro" id="IPR057949">
    <property type="entry name" value="TPR_TEX10"/>
</dbReference>
<name>A0A8J5ETA6_ZINOF</name>
<dbReference type="AlphaFoldDB" id="A0A8J5ETA6"/>
<reference evidence="2 3" key="1">
    <citation type="submission" date="2020-08" db="EMBL/GenBank/DDBJ databases">
        <title>Plant Genome Project.</title>
        <authorList>
            <person name="Zhang R.-G."/>
        </authorList>
    </citation>
    <scope>NUCLEOTIDE SEQUENCE [LARGE SCALE GENOMIC DNA]</scope>
    <source>
        <tissue evidence="2">Rhizome</tissue>
    </source>
</reference>
<accession>A0A8J5ETA6</accession>
<feature type="domain" description="TEX10-like TPR repeats" evidence="1">
    <location>
        <begin position="373"/>
        <end position="520"/>
    </location>
</feature>
<dbReference type="PANTHER" id="PTHR16056:SF2">
    <property type="entry name" value="TESTIS-EXPRESSED PROTEIN 10"/>
    <property type="match status" value="1"/>
</dbReference>
<dbReference type="EMBL" id="JACMSC010000019">
    <property type="protein sequence ID" value="KAG6474470.1"/>
    <property type="molecule type" value="Genomic_DNA"/>
</dbReference>
<protein>
    <recommendedName>
        <fullName evidence="1">TEX10-like TPR repeats domain-containing protein</fullName>
    </recommendedName>
</protein>
<comment type="caution">
    <text evidence="2">The sequence shown here is derived from an EMBL/GenBank/DDBJ whole genome shotgun (WGS) entry which is preliminary data.</text>
</comment>
<dbReference type="SUPFAM" id="SSF48371">
    <property type="entry name" value="ARM repeat"/>
    <property type="match status" value="1"/>
</dbReference>
<dbReference type="Proteomes" id="UP000734854">
    <property type="component" value="Unassembled WGS sequence"/>
</dbReference>
<sequence length="759" mass="86721">MVRAKPASSKKQKRGVDFKKIRHKIGRKLPPPKNATIVQIKSKAIVLPQQSIASEKEGLAVNKKGLTLRELLQQTSHHNAKIRRAALFGIKDLILKYPLELKLHKHAIIEILRVRICDNDKMVRNTLYHLLKSVIFPSSKEDITAPVISLLMAYIFNAMTLMTVDIRLMAFKFFKLLALNYPSSFMLYAEKVLDNYIDILRNNQIYLVEKNKLINVLAGLAHCLSLIANKGQRDDRLNNQDDDKYIILDIKIAEICLCLTKWVNGIDFLSDKLVEFIEYLLLVGTNTWEKGTHMENHIVSLLPFIPRLLSQITANGKTRLLEAFTCSFKECRVDSRLFTAYLSVVEELLLVTINTGLQMHASSYQDHLSHEIAWMRELPRILLHLSDEHPSNTMVVLKVLLRIGQCFVPNSPLGFEYDALQFLLREFYAIRSHSGSINYGPFLKLPNDCKELALCCLCYFSWLTSDFLESLAYCCLCNDMEPLILLRIVEVLQTAYMSGRVPVSEYMSFLVTLVARFRVSPERFLAKIFEEDSNQKTFKSITDAVFECLDQIGDSCIVLKLLFKNMLNEMLLNPPMDNFRGMLRMIIALDARLTKLSDEDIGDLSKILCRYMVDTASSMSEDPDVACRFSGIPTFDFCLKPCIVLLIASGNVLPSVLKLLNQFISEDCILLPSESDDKYGMDISSRINAVSRILSFMFSHKRLHINLSRNKAHIDHTLLIMHNLLDSNKHNISYEERGRLQSGLDKMKGSICDLWIKNS</sequence>
<dbReference type="Pfam" id="PF25781">
    <property type="entry name" value="TPR_TEX10"/>
    <property type="match status" value="1"/>
</dbReference>
<dbReference type="FunFam" id="1.25.10.10:FF:000348">
    <property type="entry name" value="uncharacterized protein LOC106763108 isoform X2"/>
    <property type="match status" value="1"/>
</dbReference>
<dbReference type="GO" id="GO:0005634">
    <property type="term" value="C:nucleus"/>
    <property type="evidence" value="ECO:0007669"/>
    <property type="project" value="TreeGrafter"/>
</dbReference>
<keyword evidence="3" id="KW-1185">Reference proteome</keyword>
<organism evidence="2 3">
    <name type="scientific">Zingiber officinale</name>
    <name type="common">Ginger</name>
    <name type="synonym">Amomum zingiber</name>
    <dbReference type="NCBI Taxonomy" id="94328"/>
    <lineage>
        <taxon>Eukaryota</taxon>
        <taxon>Viridiplantae</taxon>
        <taxon>Streptophyta</taxon>
        <taxon>Embryophyta</taxon>
        <taxon>Tracheophyta</taxon>
        <taxon>Spermatophyta</taxon>
        <taxon>Magnoliopsida</taxon>
        <taxon>Liliopsida</taxon>
        <taxon>Zingiberales</taxon>
        <taxon>Zingiberaceae</taxon>
        <taxon>Zingiber</taxon>
    </lineage>
</organism>
<dbReference type="PANTHER" id="PTHR16056">
    <property type="entry name" value="REGULATOR OF MICROTUBULE DYNAMICS PROTEIN"/>
    <property type="match status" value="1"/>
</dbReference>
<evidence type="ECO:0000313" key="3">
    <source>
        <dbReference type="Proteomes" id="UP000734854"/>
    </source>
</evidence>
<dbReference type="InterPro" id="IPR016024">
    <property type="entry name" value="ARM-type_fold"/>
</dbReference>
<proteinExistence type="predicted"/>
<evidence type="ECO:0000313" key="2">
    <source>
        <dbReference type="EMBL" id="KAG6474470.1"/>
    </source>
</evidence>
<evidence type="ECO:0000259" key="1">
    <source>
        <dbReference type="Pfam" id="PF25781"/>
    </source>
</evidence>
<gene>
    <name evidence="2" type="ORF">ZIOFF_068407</name>
</gene>
<dbReference type="InterPro" id="IPR011989">
    <property type="entry name" value="ARM-like"/>
</dbReference>
<dbReference type="Gene3D" id="1.25.10.10">
    <property type="entry name" value="Leucine-rich Repeat Variant"/>
    <property type="match status" value="1"/>
</dbReference>